<dbReference type="AlphaFoldDB" id="A0A6P8CHH6"/>
<organism evidence="2 3">
    <name type="scientific">Punica granatum</name>
    <name type="common">Pomegranate</name>
    <dbReference type="NCBI Taxonomy" id="22663"/>
    <lineage>
        <taxon>Eukaryota</taxon>
        <taxon>Viridiplantae</taxon>
        <taxon>Streptophyta</taxon>
        <taxon>Embryophyta</taxon>
        <taxon>Tracheophyta</taxon>
        <taxon>Spermatophyta</taxon>
        <taxon>Magnoliopsida</taxon>
        <taxon>eudicotyledons</taxon>
        <taxon>Gunneridae</taxon>
        <taxon>Pentapetalae</taxon>
        <taxon>rosids</taxon>
        <taxon>malvids</taxon>
        <taxon>Myrtales</taxon>
        <taxon>Lythraceae</taxon>
        <taxon>Punica</taxon>
    </lineage>
</organism>
<proteinExistence type="predicted"/>
<dbReference type="Pfam" id="PF13966">
    <property type="entry name" value="zf-RVT"/>
    <property type="match status" value="1"/>
</dbReference>
<name>A0A6P8CHH6_PUNGR</name>
<sequence length="191" mass="22046">MQLRALISPYTSCRVDSGITISFWYDAWLPVGPLIKFCCRGLQCFPILSEHAKVSDVLSQGQWHWPRSSDPQATLVRDLAAALDLSNHDTVLWSPHKSGHFSTANAWECLRVRSPKLEWNNAIWFDGQLPRSSFISWLCIHNRLATKDRLSTWGIQIASVECEFCNTRRETREHLFFECPITQEIWRSLLA</sequence>
<protein>
    <submittedName>
        <fullName evidence="3 4">Uncharacterized protein LOC116197496</fullName>
    </submittedName>
</protein>
<dbReference type="RefSeq" id="XP_031383517.1">
    <property type="nucleotide sequence ID" value="XM_031527657.1"/>
</dbReference>
<accession>A0A6P8CHH6</accession>
<feature type="domain" description="Reverse transcriptase zinc-binding" evidence="1">
    <location>
        <begin position="101"/>
        <end position="186"/>
    </location>
</feature>
<reference evidence="3 4" key="2">
    <citation type="submission" date="2025-04" db="UniProtKB">
        <authorList>
            <consortium name="RefSeq"/>
        </authorList>
    </citation>
    <scope>IDENTIFICATION</scope>
    <source>
        <tissue evidence="3 4">Leaf</tissue>
    </source>
</reference>
<evidence type="ECO:0000259" key="1">
    <source>
        <dbReference type="Pfam" id="PF13966"/>
    </source>
</evidence>
<keyword evidence="2" id="KW-1185">Reference proteome</keyword>
<dbReference type="Proteomes" id="UP000515151">
    <property type="component" value="Chromosome 2"/>
</dbReference>
<dbReference type="InterPro" id="IPR026960">
    <property type="entry name" value="RVT-Znf"/>
</dbReference>
<evidence type="ECO:0000313" key="3">
    <source>
        <dbReference type="RefSeq" id="XP_031383517.1"/>
    </source>
</evidence>
<reference evidence="2" key="1">
    <citation type="journal article" date="2020" name="Plant Biotechnol. J.">
        <title>The pomegranate (Punica granatum L.) draft genome dissects genetic divergence between soft- and hard-seeded cultivars.</title>
        <authorList>
            <person name="Luo X."/>
            <person name="Li H."/>
            <person name="Wu Z."/>
            <person name="Yao W."/>
            <person name="Zhao P."/>
            <person name="Cao D."/>
            <person name="Yu H."/>
            <person name="Li K."/>
            <person name="Poudel K."/>
            <person name="Zhao D."/>
            <person name="Zhang F."/>
            <person name="Xia X."/>
            <person name="Chen L."/>
            <person name="Wang Q."/>
            <person name="Jing D."/>
            <person name="Cao S."/>
        </authorList>
    </citation>
    <scope>NUCLEOTIDE SEQUENCE [LARGE SCALE GENOMIC DNA]</scope>
</reference>
<gene>
    <name evidence="3 4" type="primary">LOC116197496</name>
</gene>
<evidence type="ECO:0000313" key="2">
    <source>
        <dbReference type="Proteomes" id="UP000515151"/>
    </source>
</evidence>
<dbReference type="RefSeq" id="XP_031383518.1">
    <property type="nucleotide sequence ID" value="XM_031527658.1"/>
</dbReference>
<evidence type="ECO:0000313" key="4">
    <source>
        <dbReference type="RefSeq" id="XP_031383518.1"/>
    </source>
</evidence>
<dbReference type="GeneID" id="116197496"/>